<accession>A0AC35UAP3</accession>
<sequence length="462" mass="53848">MALKHYSLLVLSMLIIQFPSKLYGGCYQRQLCCAGKNNSCKSKDDGISHLPIASRWPDQFPDNYNYDRNRRPPSVYLDNNNEKLGRLILPDVVQLNSDGVRIIEEYSTESEENDYLLSDQIFDDENNIDYIDLSDPEDETMEILHFGEEFEEKQESQLRYIDNNRTHAYIRYKIINKYIPVRIEKRKQKTRHRMRFGKTNQIKVKKTKSLFPIVLDGSTDIKKVDKNNGFRYNTHALSDCYCDNRCVTFGDCCSDFHFTCSPLNCQTGDWSRWSECIVDGEACKCGEGERTRSREIIRRAENGGARCGALVEKIACFRTCQKEKKIVERHQDTPAALILDYQYNTTRRHKKEKFWKNSEIERKLATLTYYCVEYKIIFLNRNCITQIFKKTLTPGATICAECQPEAQLHRNDQRCSSDLENGDVGFWKLIGPKSCNGIWKRETRTNNCTCNMLPNLTPYLLV</sequence>
<protein>
    <submittedName>
        <fullName evidence="2">SMB domain-containing protein</fullName>
    </submittedName>
</protein>
<reference evidence="2" key="1">
    <citation type="submission" date="2016-11" db="UniProtKB">
        <authorList>
            <consortium name="WormBaseParasite"/>
        </authorList>
    </citation>
    <scope>IDENTIFICATION</scope>
    <source>
        <strain evidence="2">KR3021</strain>
    </source>
</reference>
<dbReference type="Proteomes" id="UP000095286">
    <property type="component" value="Unplaced"/>
</dbReference>
<dbReference type="WBParaSite" id="RSKR_0000898300.1">
    <property type="protein sequence ID" value="RSKR_0000898300.1"/>
    <property type="gene ID" value="RSKR_0000898300"/>
</dbReference>
<name>A0AC35UAP3_9BILA</name>
<proteinExistence type="predicted"/>
<evidence type="ECO:0000313" key="1">
    <source>
        <dbReference type="Proteomes" id="UP000095286"/>
    </source>
</evidence>
<evidence type="ECO:0000313" key="2">
    <source>
        <dbReference type="WBParaSite" id="RSKR_0000898300.1"/>
    </source>
</evidence>
<organism evidence="1 2">
    <name type="scientific">Rhabditophanes sp. KR3021</name>
    <dbReference type="NCBI Taxonomy" id="114890"/>
    <lineage>
        <taxon>Eukaryota</taxon>
        <taxon>Metazoa</taxon>
        <taxon>Ecdysozoa</taxon>
        <taxon>Nematoda</taxon>
        <taxon>Chromadorea</taxon>
        <taxon>Rhabditida</taxon>
        <taxon>Tylenchina</taxon>
        <taxon>Panagrolaimomorpha</taxon>
        <taxon>Strongyloidoidea</taxon>
        <taxon>Alloionematidae</taxon>
        <taxon>Rhabditophanes</taxon>
    </lineage>
</organism>